<dbReference type="eggNOG" id="KOG1677">
    <property type="taxonomic scope" value="Eukaryota"/>
</dbReference>
<dbReference type="PROSITE" id="PS50103">
    <property type="entry name" value="ZF_C3H1"/>
    <property type="match status" value="2"/>
</dbReference>
<dbReference type="GO" id="GO:0008270">
    <property type="term" value="F:zinc ion binding"/>
    <property type="evidence" value="ECO:0007669"/>
    <property type="project" value="UniProtKB-KW"/>
</dbReference>
<dbReference type="PANTHER" id="PTHR12547:SF18">
    <property type="entry name" value="PROTEIN TIS11"/>
    <property type="match status" value="1"/>
</dbReference>
<dbReference type="Gene3D" id="4.10.1000.10">
    <property type="entry name" value="Zinc finger, CCCH-type"/>
    <property type="match status" value="2"/>
</dbReference>
<evidence type="ECO:0000256" key="6">
    <source>
        <dbReference type="SAM" id="MobiDB-lite"/>
    </source>
</evidence>
<evidence type="ECO:0000256" key="5">
    <source>
        <dbReference type="PROSITE-ProRule" id="PRU00723"/>
    </source>
</evidence>
<protein>
    <submittedName>
        <fullName evidence="8">Zinc finger protein, putative</fullName>
        <ecNumber evidence="8">6.1.1.7</ecNumber>
    </submittedName>
</protein>
<dbReference type="Pfam" id="PF00642">
    <property type="entry name" value="zf-CCCH"/>
    <property type="match status" value="1"/>
</dbReference>
<dbReference type="GeneID" id="14906264"/>
<keyword evidence="9" id="KW-1185">Reference proteome</keyword>
<feature type="zinc finger region" description="C3H1-type" evidence="5">
    <location>
        <begin position="160"/>
        <end position="187"/>
    </location>
</feature>
<feature type="region of interest" description="Disordered" evidence="6">
    <location>
        <begin position="52"/>
        <end position="74"/>
    </location>
</feature>
<dbReference type="STRING" id="857967.G0QXA5"/>
<feature type="domain" description="C3H1-type" evidence="7">
    <location>
        <begin position="109"/>
        <end position="136"/>
    </location>
</feature>
<dbReference type="AlphaFoldDB" id="G0QXA5"/>
<keyword evidence="2" id="KW-0677">Repeat</keyword>
<evidence type="ECO:0000256" key="4">
    <source>
        <dbReference type="ARBA" id="ARBA00022833"/>
    </source>
</evidence>
<dbReference type="InterPro" id="IPR000571">
    <property type="entry name" value="Znf_CCCH"/>
</dbReference>
<dbReference type="RefSeq" id="XP_004031382.1">
    <property type="nucleotide sequence ID" value="XM_004031334.1"/>
</dbReference>
<keyword evidence="8" id="KW-0436">Ligase</keyword>
<dbReference type="InterPro" id="IPR045877">
    <property type="entry name" value="ZFP36-like"/>
</dbReference>
<evidence type="ECO:0000256" key="1">
    <source>
        <dbReference type="ARBA" id="ARBA00022723"/>
    </source>
</evidence>
<feature type="domain" description="C3H1-type" evidence="7">
    <location>
        <begin position="160"/>
        <end position="187"/>
    </location>
</feature>
<evidence type="ECO:0000256" key="3">
    <source>
        <dbReference type="ARBA" id="ARBA00022771"/>
    </source>
</evidence>
<dbReference type="OMA" id="TQIMHIN"/>
<dbReference type="OrthoDB" id="415459at2759"/>
<gene>
    <name evidence="8" type="ORF">IMG5_140250</name>
</gene>
<dbReference type="SUPFAM" id="SSF90229">
    <property type="entry name" value="CCCH zinc finger"/>
    <property type="match status" value="2"/>
</dbReference>
<evidence type="ECO:0000313" key="9">
    <source>
        <dbReference type="Proteomes" id="UP000008983"/>
    </source>
</evidence>
<evidence type="ECO:0000256" key="2">
    <source>
        <dbReference type="ARBA" id="ARBA00022737"/>
    </source>
</evidence>
<dbReference type="FunFam" id="4.10.1000.10:FF:000003">
    <property type="entry name" value="Zinc finger CCCH domain-containing protein"/>
    <property type="match status" value="1"/>
</dbReference>
<keyword evidence="1 5" id="KW-0479">Metal-binding</keyword>
<dbReference type="GO" id="GO:0004813">
    <property type="term" value="F:alanine-tRNA ligase activity"/>
    <property type="evidence" value="ECO:0007669"/>
    <property type="project" value="UniProtKB-EC"/>
</dbReference>
<dbReference type="InterPro" id="IPR036855">
    <property type="entry name" value="Znf_CCCH_sf"/>
</dbReference>
<evidence type="ECO:0000313" key="8">
    <source>
        <dbReference type="EMBL" id="EGR30146.1"/>
    </source>
</evidence>
<feature type="non-terminal residue" evidence="8">
    <location>
        <position position="1"/>
    </location>
</feature>
<keyword evidence="3 5" id="KW-0863">Zinc-finger</keyword>
<dbReference type="PANTHER" id="PTHR12547">
    <property type="entry name" value="CCCH ZINC FINGER/TIS11-RELATED"/>
    <property type="match status" value="1"/>
</dbReference>
<dbReference type="SMART" id="SM00356">
    <property type="entry name" value="ZnF_C3H1"/>
    <property type="match status" value="2"/>
</dbReference>
<feature type="zinc finger region" description="C3H1-type" evidence="5">
    <location>
        <begin position="109"/>
        <end position="136"/>
    </location>
</feature>
<evidence type="ECO:0000259" key="7">
    <source>
        <dbReference type="PROSITE" id="PS50103"/>
    </source>
</evidence>
<organism evidence="8 9">
    <name type="scientific">Ichthyophthirius multifiliis</name>
    <name type="common">White spot disease agent</name>
    <name type="synonym">Ich</name>
    <dbReference type="NCBI Taxonomy" id="5932"/>
    <lineage>
        <taxon>Eukaryota</taxon>
        <taxon>Sar</taxon>
        <taxon>Alveolata</taxon>
        <taxon>Ciliophora</taxon>
        <taxon>Intramacronucleata</taxon>
        <taxon>Oligohymenophorea</taxon>
        <taxon>Hymenostomatida</taxon>
        <taxon>Ophryoglenina</taxon>
        <taxon>Ichthyophthirius</taxon>
    </lineage>
</organism>
<reference evidence="8 9" key="1">
    <citation type="submission" date="2011-07" db="EMBL/GenBank/DDBJ databases">
        <authorList>
            <person name="Coyne R."/>
            <person name="Brami D."/>
            <person name="Johnson J."/>
            <person name="Hostetler J."/>
            <person name="Hannick L."/>
            <person name="Clark T."/>
            <person name="Cassidy-Hanley D."/>
            <person name="Inman J."/>
        </authorList>
    </citation>
    <scope>NUCLEOTIDE SEQUENCE [LARGE SCALE GENOMIC DNA]</scope>
    <source>
        <strain evidence="8 9">G5</strain>
    </source>
</reference>
<name>G0QXA5_ICHMU</name>
<dbReference type="GO" id="GO:0051252">
    <property type="term" value="P:regulation of RNA metabolic process"/>
    <property type="evidence" value="ECO:0007669"/>
    <property type="project" value="UniProtKB-ARBA"/>
</dbReference>
<dbReference type="GO" id="GO:0010468">
    <property type="term" value="P:regulation of gene expression"/>
    <property type="evidence" value="ECO:0007669"/>
    <property type="project" value="UniProtKB-ARBA"/>
</dbReference>
<dbReference type="EC" id="6.1.1.7" evidence="8"/>
<dbReference type="InParanoid" id="G0QXA5"/>
<sequence length="318" mass="37234">KTTNHIVYNRLYNIIQYITRIQQIQAIEQKLNYNNKIIKTPYIKNIIIQSSTHKQKKNNQKHTKNQTKDMSQQQQPYNYYQQQIPNQNPQASPSQRFQVIQTPVISTGKYKTSLCRHFKNGNCQLGQACHFAHGMEELRTTTDPIPVNIPNSQPKVLCNNYKTIKCQYFQKGYCKNQNGCSFAHGDVEMLSSNMNQGTPQQSLLLNNQDSLLLISIISNLEQVFKNDLNTLKKLQFAQQYARAGDQNSAYQIVNEIMKDPARTEEEKQQYQTIYTNAQIYYQTIYNQQQQMLSQYNNAMNLQQPYYMGMQQQYGKIQY</sequence>
<dbReference type="EMBL" id="GL984050">
    <property type="protein sequence ID" value="EGR30146.1"/>
    <property type="molecule type" value="Genomic_DNA"/>
</dbReference>
<keyword evidence="4 5" id="KW-0862">Zinc</keyword>
<accession>G0QXA5</accession>
<dbReference type="Proteomes" id="UP000008983">
    <property type="component" value="Unassembled WGS sequence"/>
</dbReference>
<feature type="compositionally biased region" description="Basic residues" evidence="6">
    <location>
        <begin position="53"/>
        <end position="65"/>
    </location>
</feature>
<dbReference type="GO" id="GO:0003729">
    <property type="term" value="F:mRNA binding"/>
    <property type="evidence" value="ECO:0007669"/>
    <property type="project" value="InterPro"/>
</dbReference>
<proteinExistence type="predicted"/>